<dbReference type="RefSeq" id="WP_222578993.1">
    <property type="nucleotide sequence ID" value="NZ_JAHVHU010000005.1"/>
</dbReference>
<comment type="caution">
    <text evidence="13">The sequence shown here is derived from an EMBL/GenBank/DDBJ whole genome shotgun (WGS) entry which is preliminary data.</text>
</comment>
<dbReference type="GO" id="GO:0006450">
    <property type="term" value="P:regulation of translational fidelity"/>
    <property type="evidence" value="ECO:0007669"/>
    <property type="project" value="TreeGrafter"/>
</dbReference>
<evidence type="ECO:0000256" key="3">
    <source>
        <dbReference type="ARBA" id="ARBA00012584"/>
    </source>
</evidence>
<dbReference type="Pfam" id="PF01300">
    <property type="entry name" value="Sua5_yciO_yrdC"/>
    <property type="match status" value="1"/>
</dbReference>
<dbReference type="GO" id="GO:0005737">
    <property type="term" value="C:cytoplasm"/>
    <property type="evidence" value="ECO:0007669"/>
    <property type="project" value="UniProtKB-SubCell"/>
</dbReference>
<accession>A0A953HSJ6</accession>
<keyword evidence="9" id="KW-0067">ATP-binding</keyword>
<comment type="similarity">
    <text evidence="2">Belongs to the SUA5 family.</text>
</comment>
<dbReference type="Gene3D" id="3.90.870.10">
    <property type="entry name" value="DHBP synthase"/>
    <property type="match status" value="1"/>
</dbReference>
<evidence type="ECO:0000259" key="12">
    <source>
        <dbReference type="PROSITE" id="PS51163"/>
    </source>
</evidence>
<evidence type="ECO:0000256" key="6">
    <source>
        <dbReference type="ARBA" id="ARBA00022694"/>
    </source>
</evidence>
<dbReference type="SUPFAM" id="SSF55821">
    <property type="entry name" value="YrdC/RibB"/>
    <property type="match status" value="1"/>
</dbReference>
<dbReference type="PANTHER" id="PTHR17490">
    <property type="entry name" value="SUA5"/>
    <property type="match status" value="1"/>
</dbReference>
<organism evidence="13 14">
    <name type="scientific">Membranihabitans marinus</name>
    <dbReference type="NCBI Taxonomy" id="1227546"/>
    <lineage>
        <taxon>Bacteria</taxon>
        <taxon>Pseudomonadati</taxon>
        <taxon>Bacteroidota</taxon>
        <taxon>Saprospiria</taxon>
        <taxon>Saprospirales</taxon>
        <taxon>Saprospiraceae</taxon>
        <taxon>Membranihabitans</taxon>
    </lineage>
</organism>
<keyword evidence="8" id="KW-0547">Nucleotide-binding</keyword>
<protein>
    <recommendedName>
        <fullName evidence="10">L-threonylcarbamoyladenylate synthase</fullName>
        <ecNumber evidence="3">2.7.7.87</ecNumber>
    </recommendedName>
    <alternativeName>
        <fullName evidence="10">L-threonylcarbamoyladenylate synthase</fullName>
    </alternativeName>
</protein>
<evidence type="ECO:0000256" key="5">
    <source>
        <dbReference type="ARBA" id="ARBA00022679"/>
    </source>
</evidence>
<dbReference type="Proteomes" id="UP000753961">
    <property type="component" value="Unassembled WGS sequence"/>
</dbReference>
<dbReference type="InterPro" id="IPR017945">
    <property type="entry name" value="DHBP_synth_RibB-like_a/b_dom"/>
</dbReference>
<reference evidence="13" key="1">
    <citation type="submission" date="2021-06" db="EMBL/GenBank/DDBJ databases">
        <title>44 bacteria genomes isolated from Dapeng, Shenzhen.</title>
        <authorList>
            <person name="Zheng W."/>
            <person name="Yu S."/>
            <person name="Huang Y."/>
        </authorList>
    </citation>
    <scope>NUCLEOTIDE SEQUENCE</scope>
    <source>
        <strain evidence="13">DP5N28-2</strain>
    </source>
</reference>
<feature type="domain" description="YrdC-like" evidence="12">
    <location>
        <begin position="2"/>
        <end position="189"/>
    </location>
</feature>
<sequence length="189" mass="21659">MKKELQNTVAHLKQGNVILYPTDTIWGLGCDPYNQDAVDQIFTIKKREKSKPLIVLVDTLERLRGLVPKIHPHLENILHYNERPLTIIFPSSVRKWSEGITAENGSIAIRIVQNDFCKSIIKATDRPLVSTSANISDDPFPISFDDIHPRIKDAVDYIVSPQLEERRDEVMPSLIARYSTKQKELVFLR</sequence>
<gene>
    <name evidence="13" type="ORF">KUV50_04940</name>
</gene>
<evidence type="ECO:0000256" key="7">
    <source>
        <dbReference type="ARBA" id="ARBA00022695"/>
    </source>
</evidence>
<evidence type="ECO:0000256" key="9">
    <source>
        <dbReference type="ARBA" id="ARBA00022840"/>
    </source>
</evidence>
<dbReference type="GO" id="GO:0061710">
    <property type="term" value="F:L-threonylcarbamoyladenylate synthase"/>
    <property type="evidence" value="ECO:0007669"/>
    <property type="project" value="UniProtKB-EC"/>
</dbReference>
<evidence type="ECO:0000256" key="11">
    <source>
        <dbReference type="ARBA" id="ARBA00048366"/>
    </source>
</evidence>
<dbReference type="PROSITE" id="PS51163">
    <property type="entry name" value="YRDC"/>
    <property type="match status" value="1"/>
</dbReference>
<dbReference type="PANTHER" id="PTHR17490:SF16">
    <property type="entry name" value="THREONYLCARBAMOYL-AMP SYNTHASE"/>
    <property type="match status" value="1"/>
</dbReference>
<evidence type="ECO:0000256" key="10">
    <source>
        <dbReference type="ARBA" id="ARBA00029774"/>
    </source>
</evidence>
<dbReference type="NCBIfam" id="TIGR00057">
    <property type="entry name" value="L-threonylcarbamoyladenylate synthase"/>
    <property type="match status" value="1"/>
</dbReference>
<name>A0A953HSJ6_9BACT</name>
<evidence type="ECO:0000313" key="14">
    <source>
        <dbReference type="Proteomes" id="UP000753961"/>
    </source>
</evidence>
<dbReference type="GO" id="GO:0005524">
    <property type="term" value="F:ATP binding"/>
    <property type="evidence" value="ECO:0007669"/>
    <property type="project" value="UniProtKB-KW"/>
</dbReference>
<comment type="subcellular location">
    <subcellularLocation>
        <location evidence="1">Cytoplasm</location>
    </subcellularLocation>
</comment>
<dbReference type="EMBL" id="JAHVHU010000005">
    <property type="protein sequence ID" value="MBY5957471.1"/>
    <property type="molecule type" value="Genomic_DNA"/>
</dbReference>
<evidence type="ECO:0000256" key="8">
    <source>
        <dbReference type="ARBA" id="ARBA00022741"/>
    </source>
</evidence>
<keyword evidence="4" id="KW-0963">Cytoplasm</keyword>
<keyword evidence="6" id="KW-0819">tRNA processing</keyword>
<dbReference type="EC" id="2.7.7.87" evidence="3"/>
<dbReference type="AlphaFoldDB" id="A0A953HSJ6"/>
<keyword evidence="7" id="KW-0548">Nucleotidyltransferase</keyword>
<evidence type="ECO:0000256" key="4">
    <source>
        <dbReference type="ARBA" id="ARBA00022490"/>
    </source>
</evidence>
<evidence type="ECO:0000256" key="1">
    <source>
        <dbReference type="ARBA" id="ARBA00004496"/>
    </source>
</evidence>
<dbReference type="GO" id="GO:0008033">
    <property type="term" value="P:tRNA processing"/>
    <property type="evidence" value="ECO:0007669"/>
    <property type="project" value="UniProtKB-KW"/>
</dbReference>
<evidence type="ECO:0000313" key="13">
    <source>
        <dbReference type="EMBL" id="MBY5957471.1"/>
    </source>
</evidence>
<comment type="catalytic activity">
    <reaction evidence="11">
        <text>L-threonine + hydrogencarbonate + ATP = L-threonylcarbamoyladenylate + diphosphate + H2O</text>
        <dbReference type="Rhea" id="RHEA:36407"/>
        <dbReference type="ChEBI" id="CHEBI:15377"/>
        <dbReference type="ChEBI" id="CHEBI:17544"/>
        <dbReference type="ChEBI" id="CHEBI:30616"/>
        <dbReference type="ChEBI" id="CHEBI:33019"/>
        <dbReference type="ChEBI" id="CHEBI:57926"/>
        <dbReference type="ChEBI" id="CHEBI:73682"/>
        <dbReference type="EC" id="2.7.7.87"/>
    </reaction>
</comment>
<dbReference type="InterPro" id="IPR050156">
    <property type="entry name" value="TC-AMP_synthase_SUA5"/>
</dbReference>
<keyword evidence="14" id="KW-1185">Reference proteome</keyword>
<dbReference type="GO" id="GO:0000049">
    <property type="term" value="F:tRNA binding"/>
    <property type="evidence" value="ECO:0007669"/>
    <property type="project" value="TreeGrafter"/>
</dbReference>
<dbReference type="GO" id="GO:0003725">
    <property type="term" value="F:double-stranded RNA binding"/>
    <property type="evidence" value="ECO:0007669"/>
    <property type="project" value="InterPro"/>
</dbReference>
<dbReference type="InterPro" id="IPR006070">
    <property type="entry name" value="Sua5-like_dom"/>
</dbReference>
<keyword evidence="5" id="KW-0808">Transferase</keyword>
<evidence type="ECO:0000256" key="2">
    <source>
        <dbReference type="ARBA" id="ARBA00007663"/>
    </source>
</evidence>
<proteinExistence type="inferred from homology"/>